<accession>T0SDT5</accession>
<feature type="coiled-coil region" evidence="6">
    <location>
        <begin position="1254"/>
        <end position="1281"/>
    </location>
</feature>
<dbReference type="EMBL" id="JH767135">
    <property type="protein sequence ID" value="EQC41002.1"/>
    <property type="molecule type" value="Genomic_DNA"/>
</dbReference>
<keyword evidence="5 8" id="KW-0472">Membrane</keyword>
<dbReference type="OMA" id="SEYLIMR"/>
<dbReference type="eggNOG" id="KOG1326">
    <property type="taxonomic scope" value="Eukaryota"/>
</dbReference>
<dbReference type="PANTHER" id="PTHR12546:SF33">
    <property type="entry name" value="SPERM VESICLE FUSION PROTEIN FER-1"/>
    <property type="match status" value="1"/>
</dbReference>
<evidence type="ECO:0000313" key="11">
    <source>
        <dbReference type="Proteomes" id="UP000030762"/>
    </source>
</evidence>
<feature type="transmembrane region" description="Helical" evidence="8">
    <location>
        <begin position="1779"/>
        <end position="1800"/>
    </location>
</feature>
<feature type="domain" description="C2" evidence="9">
    <location>
        <begin position="141"/>
        <end position="262"/>
    </location>
</feature>
<evidence type="ECO:0000256" key="1">
    <source>
        <dbReference type="ARBA" id="ARBA00004167"/>
    </source>
</evidence>
<dbReference type="InterPro" id="IPR037721">
    <property type="entry name" value="Ferlin"/>
</dbReference>
<dbReference type="GO" id="GO:0007009">
    <property type="term" value="P:plasma membrane organization"/>
    <property type="evidence" value="ECO:0007669"/>
    <property type="project" value="TreeGrafter"/>
</dbReference>
<protein>
    <recommendedName>
        <fullName evidence="9">C2 domain-containing protein</fullName>
    </recommendedName>
</protein>
<dbReference type="InterPro" id="IPR035892">
    <property type="entry name" value="C2_domain_sf"/>
</dbReference>
<sequence length="1801" mass="200341">MSEEYRVVVVKATNLVGNDGFGANKTSDPFVELSYLNSSFEPLKAETRKTRDVSKTINPLWNETFTIGNDVDLRTVTYLACTVYDKNLLKNVPLGRALVPLDAIRTGVMAGGAFQHKCVVEKFGKMRFATGDLFLEFSVHHPGSSAVAAPANGDEPAAPVTGPPNVLHVTIDSATGLPAMDIGGTSDPLVIITCNKTKLNTTTKTKCVACMWNESFKLPVTDVTQDVFFVVEDFDLTVNDFMGQAKVSLEALGDGKPRTVTLDLLDKKFRKKKDLGTLTVTLRWIYSANVTDVVASNKKKAGGIFSKIGNALTGNPDAGDDDEEGIDPDADEAAPKKSDDELKKEAEEKEKALQEEKKALEDINIKSGDYSIQVHVIEARDLVAKDATGTSDPVVYVSVLGQEQHTAVKKQTLSAVWDDTLIFTFRNLDKDEVEAGAIKLSIMDANTLTRAELIGEIQFDVSFIYSHINHQICNKWLGLIAPGQEGVQGYLRVSISLVGPGDKFVPPPPVGPDSAGLDAVMMPSSVKQEVNFLVCRIHVGEHLPPMDSVLGGFKQGLDAYVQCSLGNTKPIRTRVKTKSGERHQLNPAFNDELWLVLHEPSLANQIVVCVKDWDKVGKDEVVAHSYQSLRVIKKLGGRMGPTWLNLYGAPIAHAKGNVLSGDTVKEQMNTFPDMATFYRGRILVTFEIHSNDKKLEEVNQRVKATPLAHHAYPETAIYRLRAFVGLGSDIPQITSLASGATRKSKMQIVITCGLNSLEFERRENNKGVVVWNELRETDNLVLPRDPSQIPDIFVYLCKGKVDGKLSTRKQVAYKRYAAKDLLEKNMVSEPAWVTLKEDPAVDALKDEVFPGNIFLNLGFGYLDTSNATVDMWNRLCNQEILGTRLKYQVQVNIFQGRQLPALDDNGLCDPYIKVRLCGQEERTEVKKKTRDPLYYQTFCFDVDLPPVEYIQYSPQVILRAMDWDLGLGDSSHDYMGSAFISLNQEHIRRPDDPRPLPLPQWYNLMQQEAGDTEGSILASVVVIKKDTPDMILSPPRPIAPKMITAYLEIIVLGLRDMRPFQFLPIQLPFVEFTLGGKTHANQEMKTETSKRPTGDNPNFLQRIVREVELPEDSLFAPMLNIMVRDTRLGGWLKPTIGNASIDMTTKLPWGQGYIPPQTPDLGCVASAAPDDDDDEIDLSDDHAPLLKEHHAKGENGAGVFGALHSMNISIDLENPSLLTETAISDESPSPMMRRGSSVLSSPTSDDVVEDDEGADEFEIKKRKYMKNRDDYNEDLESAALKTKPFETYALSIGQKKRKKSVLDILSVGKLNPFKLVGNTVNSVKKVAGLGGASGGGDSENGLGTFHIAGIFKGLVRVMRREDEPPLVDMQKLLNPQPYTLRVYVLNGTGFAPMDPGLDGTPGKSDPYLILRLGKHKINDRKNYIDDVVDPDFYKLYEFHCQFPGVATLTIDAFDHDFIGGDDLIGSTRIDVEDRFFDKHWHALGHAFQTTKRWGPKPVEQRTLTIPTSRAPMGQLKLWIDILTPKEAVNFPPADIALPPPREFELRVVIWKTKEVPNADEITEMNDLFVRCALEGSDHQDTDIHWRAKKGKASFNWRMKFKVLLGHKQHNSKFPYFKLQMWDKDVFSSNDCIAEGILDMQPHFRQVCKLQAPYQIFQNKTPRPKETASEAQNNDAIRSIKEATGLWDTDPTDSSWIKMERMNRATGVKDPMGAVCISMELVPIEKAKTIAVGFGRSDPNNSPFLPPPAGRLKFSMNPFYVFNELLGPKICRRVMCVVCFVALGVIMYFAGPIINLLIVILK</sequence>
<reference evidence="10 11" key="1">
    <citation type="submission" date="2012-04" db="EMBL/GenBank/DDBJ databases">
        <title>The Genome Sequence of Saprolegnia declina VS20.</title>
        <authorList>
            <consortium name="The Broad Institute Genome Sequencing Platform"/>
            <person name="Russ C."/>
            <person name="Nusbaum C."/>
            <person name="Tyler B."/>
            <person name="van West P."/>
            <person name="Dieguez-Uribeondo J."/>
            <person name="de Bruijn I."/>
            <person name="Tripathy S."/>
            <person name="Jiang R."/>
            <person name="Young S.K."/>
            <person name="Zeng Q."/>
            <person name="Gargeya S."/>
            <person name="Fitzgerald M."/>
            <person name="Haas B."/>
            <person name="Abouelleil A."/>
            <person name="Alvarado L."/>
            <person name="Arachchi H.M."/>
            <person name="Berlin A."/>
            <person name="Chapman S.B."/>
            <person name="Goldberg J."/>
            <person name="Griggs A."/>
            <person name="Gujja S."/>
            <person name="Hansen M."/>
            <person name="Howarth C."/>
            <person name="Imamovic A."/>
            <person name="Larimer J."/>
            <person name="McCowen C."/>
            <person name="Montmayeur A."/>
            <person name="Murphy C."/>
            <person name="Neiman D."/>
            <person name="Pearson M."/>
            <person name="Priest M."/>
            <person name="Roberts A."/>
            <person name="Saif S."/>
            <person name="Shea T."/>
            <person name="Sisk P."/>
            <person name="Sykes S."/>
            <person name="Wortman J."/>
            <person name="Nusbaum C."/>
            <person name="Birren B."/>
        </authorList>
    </citation>
    <scope>NUCLEOTIDE SEQUENCE [LARGE SCALE GENOMIC DNA]</scope>
    <source>
        <strain evidence="10 11">VS20</strain>
    </source>
</reference>
<dbReference type="SMART" id="SM00239">
    <property type="entry name" value="C2"/>
    <property type="match status" value="6"/>
</dbReference>
<dbReference type="PROSITE" id="PS50004">
    <property type="entry name" value="C2"/>
    <property type="match status" value="8"/>
</dbReference>
<dbReference type="InterPro" id="IPR012968">
    <property type="entry name" value="FerIin_dom"/>
</dbReference>
<dbReference type="PANTHER" id="PTHR12546">
    <property type="entry name" value="FER-1-LIKE"/>
    <property type="match status" value="1"/>
</dbReference>
<dbReference type="InterPro" id="IPR037720">
    <property type="entry name" value="C2B_Ferlin"/>
</dbReference>
<evidence type="ECO:0000259" key="9">
    <source>
        <dbReference type="PROSITE" id="PS50004"/>
    </source>
</evidence>
<keyword evidence="4 8" id="KW-1133">Transmembrane helix</keyword>
<dbReference type="SUPFAM" id="SSF49562">
    <property type="entry name" value="C2 domain (Calcium/lipid-binding domain, CaLB)"/>
    <property type="match status" value="8"/>
</dbReference>
<comment type="subcellular location">
    <subcellularLocation>
        <location evidence="1">Membrane</location>
        <topology evidence="1">Single-pass membrane protein</topology>
    </subcellularLocation>
</comment>
<dbReference type="InParanoid" id="T0SDT5"/>
<evidence type="ECO:0000256" key="8">
    <source>
        <dbReference type="SAM" id="Phobius"/>
    </source>
</evidence>
<feature type="domain" description="C2" evidence="9">
    <location>
        <begin position="1"/>
        <end position="114"/>
    </location>
</feature>
<evidence type="ECO:0000256" key="6">
    <source>
        <dbReference type="SAM" id="Coils"/>
    </source>
</evidence>
<dbReference type="GeneID" id="19942789"/>
<dbReference type="VEuPathDB" id="FungiDB:SDRG_02062"/>
<feature type="compositionally biased region" description="Acidic residues" evidence="7">
    <location>
        <begin position="318"/>
        <end position="332"/>
    </location>
</feature>
<dbReference type="Pfam" id="PF00168">
    <property type="entry name" value="C2"/>
    <property type="match status" value="7"/>
</dbReference>
<evidence type="ECO:0000256" key="3">
    <source>
        <dbReference type="ARBA" id="ARBA00022737"/>
    </source>
</evidence>
<feature type="compositionally biased region" description="Basic and acidic residues" evidence="7">
    <location>
        <begin position="333"/>
        <end position="342"/>
    </location>
</feature>
<dbReference type="STRING" id="1156394.T0SDT5"/>
<keyword evidence="2 8" id="KW-0812">Transmembrane</keyword>
<evidence type="ECO:0000313" key="10">
    <source>
        <dbReference type="EMBL" id="EQC41002.1"/>
    </source>
</evidence>
<feature type="domain" description="C2" evidence="9">
    <location>
        <begin position="1524"/>
        <end position="1653"/>
    </location>
</feature>
<keyword evidence="11" id="KW-1185">Reference proteome</keyword>
<dbReference type="GO" id="GO:0016020">
    <property type="term" value="C:membrane"/>
    <property type="evidence" value="ECO:0007669"/>
    <property type="project" value="UniProtKB-SubCell"/>
</dbReference>
<gene>
    <name evidence="10" type="ORF">SDRG_02062</name>
</gene>
<dbReference type="InterPro" id="IPR037724">
    <property type="entry name" value="C2E_Ferlin"/>
</dbReference>
<dbReference type="InterPro" id="IPR000008">
    <property type="entry name" value="C2_dom"/>
</dbReference>
<feature type="region of interest" description="Disordered" evidence="7">
    <location>
        <begin position="312"/>
        <end position="342"/>
    </location>
</feature>
<name>T0SDT5_SAPDV</name>
<dbReference type="SMART" id="SM01202">
    <property type="entry name" value="FerI"/>
    <property type="match status" value="1"/>
</dbReference>
<proteinExistence type="predicted"/>
<evidence type="ECO:0000256" key="5">
    <source>
        <dbReference type="ARBA" id="ARBA00023136"/>
    </source>
</evidence>
<keyword evidence="6" id="KW-0175">Coiled coil</keyword>
<dbReference type="Proteomes" id="UP000030762">
    <property type="component" value="Unassembled WGS sequence"/>
</dbReference>
<feature type="domain" description="C2" evidence="9">
    <location>
        <begin position="513"/>
        <end position="644"/>
    </location>
</feature>
<dbReference type="CDD" id="cd00030">
    <property type="entry name" value="C2"/>
    <property type="match status" value="2"/>
</dbReference>
<dbReference type="OrthoDB" id="270970at2759"/>
<feature type="region of interest" description="Disordered" evidence="7">
    <location>
        <begin position="1225"/>
        <end position="1253"/>
    </location>
</feature>
<organism evidence="10 11">
    <name type="scientific">Saprolegnia diclina (strain VS20)</name>
    <dbReference type="NCBI Taxonomy" id="1156394"/>
    <lineage>
        <taxon>Eukaryota</taxon>
        <taxon>Sar</taxon>
        <taxon>Stramenopiles</taxon>
        <taxon>Oomycota</taxon>
        <taxon>Saprolegniomycetes</taxon>
        <taxon>Saprolegniales</taxon>
        <taxon>Saprolegniaceae</taxon>
        <taxon>Saprolegnia</taxon>
    </lineage>
</organism>
<feature type="domain" description="C2" evidence="9">
    <location>
        <begin position="345"/>
        <end position="477"/>
    </location>
</feature>
<evidence type="ECO:0000256" key="2">
    <source>
        <dbReference type="ARBA" id="ARBA00022692"/>
    </source>
</evidence>
<evidence type="ECO:0000256" key="7">
    <source>
        <dbReference type="SAM" id="MobiDB-lite"/>
    </source>
</evidence>
<dbReference type="RefSeq" id="XP_008605846.1">
    <property type="nucleotide sequence ID" value="XM_008607624.1"/>
</dbReference>
<dbReference type="CDD" id="cd04037">
    <property type="entry name" value="C2E_Ferlin"/>
    <property type="match status" value="1"/>
</dbReference>
<feature type="domain" description="C2" evidence="9">
    <location>
        <begin position="1024"/>
        <end position="1162"/>
    </location>
</feature>
<dbReference type="Gene3D" id="2.60.40.150">
    <property type="entry name" value="C2 domain"/>
    <property type="match status" value="7"/>
</dbReference>
<feature type="domain" description="C2" evidence="9">
    <location>
        <begin position="1359"/>
        <end position="1485"/>
    </location>
</feature>
<evidence type="ECO:0000256" key="4">
    <source>
        <dbReference type="ARBA" id="ARBA00022989"/>
    </source>
</evidence>
<keyword evidence="3" id="KW-0677">Repeat</keyword>
<dbReference type="CDD" id="cd04011">
    <property type="entry name" value="C2B_Ferlin"/>
    <property type="match status" value="1"/>
</dbReference>
<feature type="domain" description="C2" evidence="9">
    <location>
        <begin position="870"/>
        <end position="1002"/>
    </location>
</feature>